<evidence type="ECO:0000313" key="3">
    <source>
        <dbReference type="Proteomes" id="UP000625735"/>
    </source>
</evidence>
<proteinExistence type="predicted"/>
<comment type="caution">
    <text evidence="2">The sequence shown here is derived from an EMBL/GenBank/DDBJ whole genome shotgun (WGS) entry which is preliminary data.</text>
</comment>
<evidence type="ECO:0000313" key="2">
    <source>
        <dbReference type="EMBL" id="GGD35114.1"/>
    </source>
</evidence>
<feature type="signal peptide" evidence="1">
    <location>
        <begin position="1"/>
        <end position="20"/>
    </location>
</feature>
<organism evidence="2 3">
    <name type="scientific">Flavobacterium orientale</name>
    <dbReference type="NCBI Taxonomy" id="1756020"/>
    <lineage>
        <taxon>Bacteria</taxon>
        <taxon>Pseudomonadati</taxon>
        <taxon>Bacteroidota</taxon>
        <taxon>Flavobacteriia</taxon>
        <taxon>Flavobacteriales</taxon>
        <taxon>Flavobacteriaceae</taxon>
        <taxon>Flavobacterium</taxon>
    </lineage>
</organism>
<evidence type="ECO:0000256" key="1">
    <source>
        <dbReference type="SAM" id="SignalP"/>
    </source>
</evidence>
<name>A0A916Y9M0_9FLAO</name>
<dbReference type="AlphaFoldDB" id="A0A916Y9M0"/>
<keyword evidence="1" id="KW-0732">Signal</keyword>
<reference evidence="2" key="2">
    <citation type="submission" date="2020-09" db="EMBL/GenBank/DDBJ databases">
        <authorList>
            <person name="Sun Q."/>
            <person name="Zhou Y."/>
        </authorList>
    </citation>
    <scope>NUCLEOTIDE SEQUENCE</scope>
    <source>
        <strain evidence="2">CGMCC 1.12506</strain>
    </source>
</reference>
<keyword evidence="3" id="KW-1185">Reference proteome</keyword>
<sequence length="527" mass="62565">MVTVKKIILILLLFPFFGWSQKTNFTDEQIEFGDKFYEKMKNTNLTEEEFIPEVQDALTKVPYFPPFVHSLLIAKFNLRDFRFINDYCSRLDDNYLSTFQPILDEVCACGYFFNRDNHGLIHRIIPLIKDKDTKELFLTAYYLGIEDYKEFIKLGKSSLSKSYDERLHMILASQLLGDFIAILHQNENAKELAAFSRDLKEYEATIFSSDLSIPIYYILIQSTIFNYDFVMAEKLIDYVKKQDVDNYKYLHPISALFYSHRGEERLTFEALEQAFDLEDSAFERITMAENVSLDIFSSYSMSIRKIEDYKTKERLVNQAITYFEKREEYKIRFKLYQSLLYASKDIDKGRAILKECEPYLIDQNLKDIDYMLRIENELAKENPNYRMVDDFMQELTPYKNIPEVIFQRIVYQFKVNYNSKKPVFSLKEMVEELDKLLKYPLIKEAKLKYLRFKIIIIGQKDREWAKRELEKLPEDEAEEIIGDFESTANNSQKATDILISNTNEFKDFKENSNLIHVGYINAIRIKK</sequence>
<dbReference type="Proteomes" id="UP000625735">
    <property type="component" value="Unassembled WGS sequence"/>
</dbReference>
<dbReference type="RefSeq" id="WP_188363048.1">
    <property type="nucleotide sequence ID" value="NZ_BMFG01000012.1"/>
</dbReference>
<dbReference type="EMBL" id="BMFG01000012">
    <property type="protein sequence ID" value="GGD35114.1"/>
    <property type="molecule type" value="Genomic_DNA"/>
</dbReference>
<reference evidence="2" key="1">
    <citation type="journal article" date="2014" name="Int. J. Syst. Evol. Microbiol.">
        <title>Complete genome sequence of Corynebacterium casei LMG S-19264T (=DSM 44701T), isolated from a smear-ripened cheese.</title>
        <authorList>
            <consortium name="US DOE Joint Genome Institute (JGI-PGF)"/>
            <person name="Walter F."/>
            <person name="Albersmeier A."/>
            <person name="Kalinowski J."/>
            <person name="Ruckert C."/>
        </authorList>
    </citation>
    <scope>NUCLEOTIDE SEQUENCE</scope>
    <source>
        <strain evidence="2">CGMCC 1.12506</strain>
    </source>
</reference>
<evidence type="ECO:0008006" key="4">
    <source>
        <dbReference type="Google" id="ProtNLM"/>
    </source>
</evidence>
<protein>
    <recommendedName>
        <fullName evidence="4">Tetratricopeptide repeat-containing protein</fullName>
    </recommendedName>
</protein>
<gene>
    <name evidence="2" type="ORF">GCM10011343_26230</name>
</gene>
<feature type="chain" id="PRO_5036827691" description="Tetratricopeptide repeat-containing protein" evidence="1">
    <location>
        <begin position="21"/>
        <end position="527"/>
    </location>
</feature>
<accession>A0A916Y9M0</accession>